<evidence type="ECO:0000313" key="2">
    <source>
        <dbReference type="EMBL" id="GAA1254406.1"/>
    </source>
</evidence>
<protein>
    <submittedName>
        <fullName evidence="2">Uncharacterized protein</fullName>
    </submittedName>
</protein>
<accession>A0ABP4HD62</accession>
<proteinExistence type="predicted"/>
<keyword evidence="3" id="KW-1185">Reference proteome</keyword>
<feature type="compositionally biased region" description="Low complexity" evidence="1">
    <location>
        <begin position="99"/>
        <end position="115"/>
    </location>
</feature>
<feature type="region of interest" description="Disordered" evidence="1">
    <location>
        <begin position="31"/>
        <end position="61"/>
    </location>
</feature>
<sequence length="133" mass="13992">MLPTMLRPECPVRKGKWGTLCTWRAVYKTFNDPYDTVPTPRPDRPGRLSTNTPRGGPAMAENETPIALPEQTDELEAVLTGAVQAGEAAADQHVEPGETTPLAPTATPVAPAPATDQPGGGTTHPLGGIVNMQ</sequence>
<name>A0ABP4HD62_9ACTN</name>
<comment type="caution">
    <text evidence="2">The sequence shown here is derived from an EMBL/GenBank/DDBJ whole genome shotgun (WGS) entry which is preliminary data.</text>
</comment>
<gene>
    <name evidence="2" type="ORF">GCM10009665_51340</name>
</gene>
<reference evidence="3" key="1">
    <citation type="journal article" date="2019" name="Int. J. Syst. Evol. Microbiol.">
        <title>The Global Catalogue of Microorganisms (GCM) 10K type strain sequencing project: providing services to taxonomists for standard genome sequencing and annotation.</title>
        <authorList>
            <consortium name="The Broad Institute Genomics Platform"/>
            <consortium name="The Broad Institute Genome Sequencing Center for Infectious Disease"/>
            <person name="Wu L."/>
            <person name="Ma J."/>
        </authorList>
    </citation>
    <scope>NUCLEOTIDE SEQUENCE [LARGE SCALE GENOMIC DNA]</scope>
    <source>
        <strain evidence="3">JCM 13004</strain>
    </source>
</reference>
<evidence type="ECO:0000313" key="3">
    <source>
        <dbReference type="Proteomes" id="UP001500037"/>
    </source>
</evidence>
<dbReference type="Proteomes" id="UP001500037">
    <property type="component" value="Unassembled WGS sequence"/>
</dbReference>
<organism evidence="2 3">
    <name type="scientific">Kitasatospora nipponensis</name>
    <dbReference type="NCBI Taxonomy" id="258049"/>
    <lineage>
        <taxon>Bacteria</taxon>
        <taxon>Bacillati</taxon>
        <taxon>Actinomycetota</taxon>
        <taxon>Actinomycetes</taxon>
        <taxon>Kitasatosporales</taxon>
        <taxon>Streptomycetaceae</taxon>
        <taxon>Kitasatospora</taxon>
    </lineage>
</organism>
<dbReference type="EMBL" id="BAAALF010000109">
    <property type="protein sequence ID" value="GAA1254406.1"/>
    <property type="molecule type" value="Genomic_DNA"/>
</dbReference>
<feature type="region of interest" description="Disordered" evidence="1">
    <location>
        <begin position="87"/>
        <end position="133"/>
    </location>
</feature>
<evidence type="ECO:0000256" key="1">
    <source>
        <dbReference type="SAM" id="MobiDB-lite"/>
    </source>
</evidence>